<proteinExistence type="predicted"/>
<organism evidence="1 2">
    <name type="scientific">Hallerella succinigenes</name>
    <dbReference type="NCBI Taxonomy" id="1896222"/>
    <lineage>
        <taxon>Bacteria</taxon>
        <taxon>Pseudomonadati</taxon>
        <taxon>Fibrobacterota</taxon>
        <taxon>Fibrobacteria</taxon>
        <taxon>Fibrobacterales</taxon>
        <taxon>Fibrobacteraceae</taxon>
        <taxon>Hallerella</taxon>
    </lineage>
</organism>
<gene>
    <name evidence="1" type="ORF">BGX16_2367</name>
</gene>
<name>A0A2M9A9E6_9BACT</name>
<accession>A0A2M9A9E6</accession>
<dbReference type="EMBL" id="PGEX01000001">
    <property type="protein sequence ID" value="PJJ42342.1"/>
    <property type="molecule type" value="Genomic_DNA"/>
</dbReference>
<dbReference type="InterPro" id="IPR036514">
    <property type="entry name" value="SGNH_hydro_sf"/>
</dbReference>
<dbReference type="SUPFAM" id="SSF52266">
    <property type="entry name" value="SGNH hydrolase"/>
    <property type="match status" value="1"/>
</dbReference>
<evidence type="ECO:0000313" key="2">
    <source>
        <dbReference type="Proteomes" id="UP000231134"/>
    </source>
</evidence>
<dbReference type="AlphaFoldDB" id="A0A2M9A9E6"/>
<sequence length="185" mass="20670">MGVNGEAASLFSELLLCEYPTRPMQFAIAGSIRYPISTVIARAPGDIFGKHAERIVLGLGLHELRAVADADQVFTQYKILLEEILSKTSSVLYLLTIPRQALPECVAALEAFNEKVCAMENGDRVHVLDFASHLEDFEKDQLQRGKFARSLYDSNHLPTSLCHVLLGLFIARRIYNTQKETENGF</sequence>
<dbReference type="GO" id="GO:0016788">
    <property type="term" value="F:hydrolase activity, acting on ester bonds"/>
    <property type="evidence" value="ECO:0007669"/>
    <property type="project" value="UniProtKB-ARBA"/>
</dbReference>
<dbReference type="Proteomes" id="UP000231134">
    <property type="component" value="Unassembled WGS sequence"/>
</dbReference>
<keyword evidence="2" id="KW-1185">Reference proteome</keyword>
<evidence type="ECO:0000313" key="1">
    <source>
        <dbReference type="EMBL" id="PJJ42342.1"/>
    </source>
</evidence>
<dbReference type="Gene3D" id="3.40.50.1110">
    <property type="entry name" value="SGNH hydrolase"/>
    <property type="match status" value="1"/>
</dbReference>
<comment type="caution">
    <text evidence="1">The sequence shown here is derived from an EMBL/GenBank/DDBJ whole genome shotgun (WGS) entry which is preliminary data.</text>
</comment>
<protein>
    <submittedName>
        <fullName evidence="1">Uncharacterized protein</fullName>
    </submittedName>
</protein>
<reference evidence="1 2" key="1">
    <citation type="submission" date="2017-11" db="EMBL/GenBank/DDBJ databases">
        <title>Animal gut microbial communities from fecal samples from Wisconsin, USA.</title>
        <authorList>
            <person name="Neumann A."/>
        </authorList>
    </citation>
    <scope>NUCLEOTIDE SEQUENCE [LARGE SCALE GENOMIC DNA]</scope>
    <source>
        <strain evidence="1 2">UWS3</strain>
    </source>
</reference>